<feature type="domain" description="ABC transporter" evidence="7">
    <location>
        <begin position="5"/>
        <end position="234"/>
    </location>
</feature>
<evidence type="ECO:0000256" key="1">
    <source>
        <dbReference type="ARBA" id="ARBA00004533"/>
    </source>
</evidence>
<organism evidence="8 9">
    <name type="scientific">Ochrobactrum quorumnocens</name>
    <dbReference type="NCBI Taxonomy" id="271865"/>
    <lineage>
        <taxon>Bacteria</taxon>
        <taxon>Pseudomonadati</taxon>
        <taxon>Pseudomonadota</taxon>
        <taxon>Alphaproteobacteria</taxon>
        <taxon>Hyphomicrobiales</taxon>
        <taxon>Brucellaceae</taxon>
        <taxon>Brucella/Ochrobactrum group</taxon>
        <taxon>Ochrobactrum</taxon>
    </lineage>
</organism>
<dbReference type="PROSITE" id="PS50893">
    <property type="entry name" value="ABC_TRANSPORTER_2"/>
    <property type="match status" value="2"/>
</dbReference>
<feature type="domain" description="ABC transporter" evidence="7">
    <location>
        <begin position="337"/>
        <end position="525"/>
    </location>
</feature>
<dbReference type="PANTHER" id="PTHR19211:SF6">
    <property type="entry name" value="BLL7188 PROTEIN"/>
    <property type="match status" value="1"/>
</dbReference>
<evidence type="ECO:0000256" key="2">
    <source>
        <dbReference type="ARBA" id="ARBA00005417"/>
    </source>
</evidence>
<dbReference type="FunFam" id="3.40.50.300:FF:001320">
    <property type="entry name" value="Heme ABC transporter ATP-binding protein"/>
    <property type="match status" value="1"/>
</dbReference>
<evidence type="ECO:0000313" key="9">
    <source>
        <dbReference type="Proteomes" id="UP000215256"/>
    </source>
</evidence>
<dbReference type="InterPro" id="IPR050611">
    <property type="entry name" value="ABCF"/>
</dbReference>
<dbReference type="EMBL" id="CP022604">
    <property type="protein sequence ID" value="ASV86150.1"/>
    <property type="molecule type" value="Genomic_DNA"/>
</dbReference>
<proteinExistence type="inferred from homology"/>
<dbReference type="InterPro" id="IPR027417">
    <property type="entry name" value="P-loop_NTPase"/>
</dbReference>
<dbReference type="GO" id="GO:0005886">
    <property type="term" value="C:plasma membrane"/>
    <property type="evidence" value="ECO:0007669"/>
    <property type="project" value="UniProtKB-SubCell"/>
</dbReference>
<dbReference type="KEGG" id="och:CES85_2475"/>
<comment type="subcellular location">
    <subcellularLocation>
        <location evidence="1">Cell inner membrane</location>
    </subcellularLocation>
</comment>
<dbReference type="GO" id="GO:0016887">
    <property type="term" value="F:ATP hydrolysis activity"/>
    <property type="evidence" value="ECO:0007669"/>
    <property type="project" value="InterPro"/>
</dbReference>
<name>A0A248UHZ2_9HYPH</name>
<dbReference type="SUPFAM" id="SSF52540">
    <property type="entry name" value="P-loop containing nucleoside triphosphate hydrolases"/>
    <property type="match status" value="2"/>
</dbReference>
<evidence type="ECO:0000256" key="5">
    <source>
        <dbReference type="ARBA" id="ARBA00022840"/>
    </source>
</evidence>
<dbReference type="InterPro" id="IPR003593">
    <property type="entry name" value="AAA+_ATPase"/>
</dbReference>
<dbReference type="InterPro" id="IPR003439">
    <property type="entry name" value="ABC_transporter-like_ATP-bd"/>
</dbReference>
<evidence type="ECO:0000256" key="4">
    <source>
        <dbReference type="ARBA" id="ARBA00022741"/>
    </source>
</evidence>
<dbReference type="GO" id="GO:0005524">
    <property type="term" value="F:ATP binding"/>
    <property type="evidence" value="ECO:0007669"/>
    <property type="project" value="UniProtKB-KW"/>
</dbReference>
<sequence>MSSLLTLQDVSCVTADGRSLFSGINFSVTEGRIGLVGRNGIGKSTLLKIMSGDLKSTSGTVTRSGRIGVLAQNIGSNGERTLADLFGACDAFDRLARIEAGAGTDTDFEQADWLLSHRFDEALQMFGLSLEPQTSLSELSGGQQTRAALAALLFQEPDLILLDEPTNNLDRDGRQAVADMLAKWQGAAVVVSHDRELLRTIDTIAELSQGALTLYGGNWDFYHARKDQEREGAARDLEVAQRDLKQVRLKAQEAAERQAKSDARGRKSRADAGMSKLLLDAREDRAQKTGGRGDVLAERNADRAQNQLREAEAKAERVKPMRFDIEASLSPSGRVVLEMQNVFGGPVREHPVIHDFSLKIVGPERIVIRGANGAGKTSLLRLITGDLQPIAGEIRRFVRIAMFDQQMSLIDRDATLYENFRRLNKGASDNDAHAALARFSFRGESVSRLAGGLSGGELLRAALACVLGGTLKPELLILDEPTNHLDLDSTEALEAALNDYEGGLLLVSHDQAFLDAIGIERELQL</sequence>
<reference evidence="8 9" key="1">
    <citation type="submission" date="2017-07" db="EMBL/GenBank/DDBJ databases">
        <title>Phylogenetic study on the rhizospheric bacterium Ochrobactrum sp. A44.</title>
        <authorList>
            <person name="Krzyzanowska D.M."/>
            <person name="Ossowicki A."/>
            <person name="Rajewska M."/>
            <person name="Maciag T."/>
            <person name="Kaczynski Z."/>
            <person name="Czerwicka M."/>
            <person name="Jafra S."/>
        </authorList>
    </citation>
    <scope>NUCLEOTIDE SEQUENCE [LARGE SCALE GENOMIC DNA]</scope>
    <source>
        <strain evidence="8 9">A44</strain>
    </source>
</reference>
<dbReference type="SMART" id="SM00382">
    <property type="entry name" value="AAA"/>
    <property type="match status" value="2"/>
</dbReference>
<dbReference type="Gene3D" id="3.40.50.300">
    <property type="entry name" value="P-loop containing nucleotide triphosphate hydrolases"/>
    <property type="match status" value="2"/>
</dbReference>
<feature type="region of interest" description="Disordered" evidence="6">
    <location>
        <begin position="250"/>
        <end position="272"/>
    </location>
</feature>
<dbReference type="PROSITE" id="PS00211">
    <property type="entry name" value="ABC_TRANSPORTER_1"/>
    <property type="match status" value="1"/>
</dbReference>
<dbReference type="Proteomes" id="UP000215256">
    <property type="component" value="Chromosome 1"/>
</dbReference>
<keyword evidence="5" id="KW-0067">ATP-binding</keyword>
<evidence type="ECO:0000313" key="8">
    <source>
        <dbReference type="EMBL" id="ASV86150.1"/>
    </source>
</evidence>
<dbReference type="InterPro" id="IPR017871">
    <property type="entry name" value="ABC_transporter-like_CS"/>
</dbReference>
<evidence type="ECO:0000256" key="6">
    <source>
        <dbReference type="SAM" id="MobiDB-lite"/>
    </source>
</evidence>
<feature type="compositionally biased region" description="Basic and acidic residues" evidence="6">
    <location>
        <begin position="250"/>
        <end position="270"/>
    </location>
</feature>
<accession>A0A248UHZ2</accession>
<keyword evidence="3" id="KW-0677">Repeat</keyword>
<evidence type="ECO:0000256" key="3">
    <source>
        <dbReference type="ARBA" id="ARBA00022737"/>
    </source>
</evidence>
<evidence type="ECO:0000259" key="7">
    <source>
        <dbReference type="PROSITE" id="PS50893"/>
    </source>
</evidence>
<dbReference type="PANTHER" id="PTHR19211">
    <property type="entry name" value="ATP-BINDING TRANSPORT PROTEIN-RELATED"/>
    <property type="match status" value="1"/>
</dbReference>
<dbReference type="CDD" id="cd03221">
    <property type="entry name" value="ABCF_EF-3"/>
    <property type="match status" value="2"/>
</dbReference>
<gene>
    <name evidence="8" type="ORF">CES85_2475</name>
</gene>
<dbReference type="AlphaFoldDB" id="A0A248UHZ2"/>
<comment type="similarity">
    <text evidence="2">Belongs to the ABC transporter superfamily.</text>
</comment>
<dbReference type="OrthoDB" id="9808609at2"/>
<protein>
    <submittedName>
        <fullName evidence="8">Miro-like family protein</fullName>
    </submittedName>
</protein>
<dbReference type="RefSeq" id="WP_095447598.1">
    <property type="nucleotide sequence ID" value="NZ_CP022604.1"/>
</dbReference>
<dbReference type="Pfam" id="PF00005">
    <property type="entry name" value="ABC_tran"/>
    <property type="match status" value="2"/>
</dbReference>
<keyword evidence="4" id="KW-0547">Nucleotide-binding</keyword>